<dbReference type="InterPro" id="IPR050260">
    <property type="entry name" value="FAD-bd_OxRdtase"/>
</dbReference>
<dbReference type="SUPFAM" id="SSF55424">
    <property type="entry name" value="FAD/NAD-linked reductases, dimerisation (C-terminal) domain"/>
    <property type="match status" value="1"/>
</dbReference>
<evidence type="ECO:0000256" key="6">
    <source>
        <dbReference type="ARBA" id="ARBA00023284"/>
    </source>
</evidence>
<dbReference type="EMBL" id="BNAL01000002">
    <property type="protein sequence ID" value="GHF94514.1"/>
    <property type="molecule type" value="Genomic_DNA"/>
</dbReference>
<dbReference type="InterPro" id="IPR016156">
    <property type="entry name" value="FAD/NAD-linked_Rdtase_dimer_sf"/>
</dbReference>
<protein>
    <submittedName>
        <fullName evidence="9">NADH oxidase</fullName>
    </submittedName>
</protein>
<dbReference type="InterPro" id="IPR023753">
    <property type="entry name" value="FAD/NAD-binding_dom"/>
</dbReference>
<dbReference type="PRINTS" id="PR00411">
    <property type="entry name" value="PNDRDTASEI"/>
</dbReference>
<dbReference type="Gene3D" id="3.50.50.60">
    <property type="entry name" value="FAD/NAD(P)-binding domain"/>
    <property type="match status" value="2"/>
</dbReference>
<sequence>MRLTLRWAIALKLNPMRIVIVGGVAAGMSAASRAQRQRPDADIVVFEAGEYISYAACGLPYALGGELKEEGFGRLVIRTPEQMRGRGISVRLGHRVQGVDAQAGTVTVCGPDGAVTAEPYDRLLLATGSEPVRPPFAQTDLRGVHLLKTIPDGQALEETLRSSKRVCIIGGGYIGLEMAEILRGRGLSVVLVERAAEVASVLDGPLRAPVRAALEAGGVDVRTGVSVTGLTGQGRVTGVQTDAGLIRADTVLVAVGIRPRTELAQAAGVSLGATGAIAVNARQETGVPGIFAAGDCAESLHRVTGQPVYIPLALGANRMGRVAGVNMAGGDATFPGTLGTGIFKTFGLGVALTGLTQAQAEKAGLDAVSVDLTTTDAAGYHQDARPVHLRLTGERGTGRLLGAQMVAEEHHAAKRIDVVAALLGVGGSVQDLFESDLAYAPPFSSTWDFPLVAADRLLRQL</sequence>
<proteinExistence type="inferred from homology"/>
<dbReference type="PRINTS" id="PR00368">
    <property type="entry name" value="FADPNR"/>
</dbReference>
<dbReference type="PANTHER" id="PTHR43429:SF1">
    <property type="entry name" value="NAD(P)H SULFUR OXIDOREDUCTASE (COA-DEPENDENT)"/>
    <property type="match status" value="1"/>
</dbReference>
<evidence type="ECO:0000259" key="7">
    <source>
        <dbReference type="Pfam" id="PF02852"/>
    </source>
</evidence>
<comment type="similarity">
    <text evidence="2">Belongs to the class-III pyridine nucleotide-disulfide oxidoreductase family.</text>
</comment>
<keyword evidence="10" id="KW-1185">Reference proteome</keyword>
<dbReference type="Pfam" id="PF02852">
    <property type="entry name" value="Pyr_redox_dim"/>
    <property type="match status" value="1"/>
</dbReference>
<evidence type="ECO:0000259" key="8">
    <source>
        <dbReference type="Pfam" id="PF07992"/>
    </source>
</evidence>
<gene>
    <name evidence="9" type="ORF">GCM10017783_03190</name>
</gene>
<evidence type="ECO:0000256" key="1">
    <source>
        <dbReference type="ARBA" id="ARBA00001974"/>
    </source>
</evidence>
<dbReference type="SUPFAM" id="SSF51905">
    <property type="entry name" value="FAD/NAD(P)-binding domain"/>
    <property type="match status" value="1"/>
</dbReference>
<keyword evidence="4" id="KW-0274">FAD</keyword>
<dbReference type="InterPro" id="IPR036188">
    <property type="entry name" value="FAD/NAD-bd_sf"/>
</dbReference>
<organism evidence="9 10">
    <name type="scientific">Deinococcus piscis</name>
    <dbReference type="NCBI Taxonomy" id="394230"/>
    <lineage>
        <taxon>Bacteria</taxon>
        <taxon>Thermotogati</taxon>
        <taxon>Deinococcota</taxon>
        <taxon>Deinococci</taxon>
        <taxon>Deinococcales</taxon>
        <taxon>Deinococcaceae</taxon>
        <taxon>Deinococcus</taxon>
    </lineage>
</organism>
<evidence type="ECO:0000256" key="2">
    <source>
        <dbReference type="ARBA" id="ARBA00009130"/>
    </source>
</evidence>
<comment type="caution">
    <text evidence="9">The sequence shown here is derived from an EMBL/GenBank/DDBJ whole genome shotgun (WGS) entry which is preliminary data.</text>
</comment>
<reference evidence="10" key="1">
    <citation type="journal article" date="2019" name="Int. J. Syst. Evol. Microbiol.">
        <title>The Global Catalogue of Microorganisms (GCM) 10K type strain sequencing project: providing services to taxonomists for standard genome sequencing and annotation.</title>
        <authorList>
            <consortium name="The Broad Institute Genomics Platform"/>
            <consortium name="The Broad Institute Genome Sequencing Center for Infectious Disease"/>
            <person name="Wu L."/>
            <person name="Ma J."/>
        </authorList>
    </citation>
    <scope>NUCLEOTIDE SEQUENCE [LARGE SCALE GENOMIC DNA]</scope>
    <source>
        <strain evidence="10">CGMCC 1.18439</strain>
    </source>
</reference>
<evidence type="ECO:0000313" key="10">
    <source>
        <dbReference type="Proteomes" id="UP000632154"/>
    </source>
</evidence>
<evidence type="ECO:0000256" key="3">
    <source>
        <dbReference type="ARBA" id="ARBA00022630"/>
    </source>
</evidence>
<keyword evidence="5" id="KW-0560">Oxidoreductase</keyword>
<dbReference type="Proteomes" id="UP000632154">
    <property type="component" value="Unassembled WGS sequence"/>
</dbReference>
<dbReference type="Pfam" id="PF07992">
    <property type="entry name" value="Pyr_redox_2"/>
    <property type="match status" value="1"/>
</dbReference>
<dbReference type="InterPro" id="IPR004099">
    <property type="entry name" value="Pyr_nucl-diS_OxRdtase_dimer"/>
</dbReference>
<keyword evidence="6" id="KW-0676">Redox-active center</keyword>
<evidence type="ECO:0000256" key="4">
    <source>
        <dbReference type="ARBA" id="ARBA00022827"/>
    </source>
</evidence>
<evidence type="ECO:0000313" key="9">
    <source>
        <dbReference type="EMBL" id="GHF94514.1"/>
    </source>
</evidence>
<evidence type="ECO:0000256" key="5">
    <source>
        <dbReference type="ARBA" id="ARBA00023002"/>
    </source>
</evidence>
<feature type="domain" description="Pyridine nucleotide-disulphide oxidoreductase dimerisation" evidence="7">
    <location>
        <begin position="347"/>
        <end position="446"/>
    </location>
</feature>
<accession>A0ABQ3K0S3</accession>
<comment type="cofactor">
    <cofactor evidence="1">
        <name>FAD</name>
        <dbReference type="ChEBI" id="CHEBI:57692"/>
    </cofactor>
</comment>
<name>A0ABQ3K0S3_9DEIO</name>
<keyword evidence="3" id="KW-0285">Flavoprotein</keyword>
<feature type="domain" description="FAD/NAD(P)-binding" evidence="8">
    <location>
        <begin position="16"/>
        <end position="304"/>
    </location>
</feature>
<dbReference type="PANTHER" id="PTHR43429">
    <property type="entry name" value="PYRIDINE NUCLEOTIDE-DISULFIDE OXIDOREDUCTASE DOMAIN-CONTAINING"/>
    <property type="match status" value="1"/>
</dbReference>